<reference evidence="7" key="1">
    <citation type="submission" date="2017-05" db="EMBL/GenBank/DDBJ databases">
        <title>Complete and WGS of Bordetella genogroups.</title>
        <authorList>
            <person name="Spilker T."/>
            <person name="Lipuma J."/>
        </authorList>
    </citation>
    <scope>NUCLEOTIDE SEQUENCE [LARGE SCALE GENOMIC DNA]</scope>
    <source>
        <strain evidence="7">AU8256</strain>
    </source>
</reference>
<gene>
    <name evidence="6" type="ORF">CAL24_21015</name>
</gene>
<feature type="domain" description="Fimbrial-type adhesion" evidence="5">
    <location>
        <begin position="235"/>
        <end position="383"/>
    </location>
</feature>
<comment type="similarity">
    <text evidence="2">Belongs to the fimbrial protein family.</text>
</comment>
<dbReference type="GO" id="GO:0043709">
    <property type="term" value="P:cell adhesion involved in single-species biofilm formation"/>
    <property type="evidence" value="ECO:0007669"/>
    <property type="project" value="TreeGrafter"/>
</dbReference>
<dbReference type="PANTHER" id="PTHR33420">
    <property type="entry name" value="FIMBRIAL SUBUNIT ELFA-RELATED"/>
    <property type="match status" value="1"/>
</dbReference>
<evidence type="ECO:0000313" key="6">
    <source>
        <dbReference type="EMBL" id="OZI72755.1"/>
    </source>
</evidence>
<keyword evidence="3" id="KW-0281">Fimbrium</keyword>
<evidence type="ECO:0000313" key="7">
    <source>
        <dbReference type="Proteomes" id="UP000215633"/>
    </source>
</evidence>
<dbReference type="PANTHER" id="PTHR33420:SF14">
    <property type="entry name" value="TYPE 1 FIMBRIN D-MANNOSE SPECIFIC ADHESIN"/>
    <property type="match status" value="1"/>
</dbReference>
<name>A0A261VFE2_9BORD</name>
<dbReference type="Proteomes" id="UP000215633">
    <property type="component" value="Unassembled WGS sequence"/>
</dbReference>
<feature type="chain" id="PRO_5012989420" description="Fimbrial-type adhesion domain-containing protein" evidence="4">
    <location>
        <begin position="42"/>
        <end position="384"/>
    </location>
</feature>
<dbReference type="InterPro" id="IPR000259">
    <property type="entry name" value="Adhesion_dom_fimbrial"/>
</dbReference>
<evidence type="ECO:0000256" key="3">
    <source>
        <dbReference type="ARBA" id="ARBA00023263"/>
    </source>
</evidence>
<evidence type="ECO:0000256" key="4">
    <source>
        <dbReference type="SAM" id="SignalP"/>
    </source>
</evidence>
<comment type="caution">
    <text evidence="6">The sequence shown here is derived from an EMBL/GenBank/DDBJ whole genome shotgun (WGS) entry which is preliminary data.</text>
</comment>
<dbReference type="GO" id="GO:0009289">
    <property type="term" value="C:pilus"/>
    <property type="evidence" value="ECO:0007669"/>
    <property type="project" value="UniProtKB-SubCell"/>
</dbReference>
<dbReference type="InterPro" id="IPR008966">
    <property type="entry name" value="Adhesion_dom_sf"/>
</dbReference>
<dbReference type="Pfam" id="PF00419">
    <property type="entry name" value="Fimbrial"/>
    <property type="match status" value="1"/>
</dbReference>
<feature type="signal peptide" evidence="4">
    <location>
        <begin position="1"/>
        <end position="41"/>
    </location>
</feature>
<dbReference type="EMBL" id="NEVT01000008">
    <property type="protein sequence ID" value="OZI72755.1"/>
    <property type="molecule type" value="Genomic_DNA"/>
</dbReference>
<proteinExistence type="inferred from homology"/>
<protein>
    <recommendedName>
        <fullName evidence="5">Fimbrial-type adhesion domain-containing protein</fullName>
    </recommendedName>
</protein>
<evidence type="ECO:0000256" key="2">
    <source>
        <dbReference type="ARBA" id="ARBA00006671"/>
    </source>
</evidence>
<dbReference type="AlphaFoldDB" id="A0A261VFE2"/>
<dbReference type="Gene3D" id="2.60.40.1090">
    <property type="entry name" value="Fimbrial-type adhesion domain"/>
    <property type="match status" value="1"/>
</dbReference>
<dbReference type="RefSeq" id="WP_081760443.1">
    <property type="nucleotide sequence ID" value="NZ_NEVT01000008.1"/>
</dbReference>
<dbReference type="InterPro" id="IPR050263">
    <property type="entry name" value="Bact_Fimbrial_Adh_Pro"/>
</dbReference>
<evidence type="ECO:0000256" key="1">
    <source>
        <dbReference type="ARBA" id="ARBA00004561"/>
    </source>
</evidence>
<dbReference type="SUPFAM" id="SSF49401">
    <property type="entry name" value="Bacterial adhesins"/>
    <property type="match status" value="1"/>
</dbReference>
<accession>A0A261VFE2</accession>
<evidence type="ECO:0000259" key="5">
    <source>
        <dbReference type="Pfam" id="PF00419"/>
    </source>
</evidence>
<keyword evidence="7" id="KW-1185">Reference proteome</keyword>
<sequence>MRRIMTRRGYGLPSRFRQGWRYAWHICALLAGFAWSSSAQAACQQNPGGTAPSGQAYDRYNSTLFQVAVRPQQTTIALPPRVTAGELLFSTQETPLPFLGDTRSQGQAAPVYGCPAGTIERFDGNGALMGNNLYATGVPGIGYRVYYYISDTDSRPAPVEYANPYKAGVMVFPFNGAHQLGTNLRTRIDFIATGDAIVPGTISAGSIFGRASLTGGGAISTAPLYRVFLAESIRITPPTCSVSNSAALTVQLPGLPVHMLQRGEGMGITTANLELACSSPSDVSPSIKITPTNPVTGYPATLSNLETGSQSARGVGIQVWLADPVTGQYRHARFGEVENGMGASLEGLPSSRWLFRVGASYLQVEPTVTAGKVRAGAVLTFTYN</sequence>
<dbReference type="InterPro" id="IPR036937">
    <property type="entry name" value="Adhesion_dom_fimbrial_sf"/>
</dbReference>
<organism evidence="6 7">
    <name type="scientific">Bordetella genomosp. 2</name>
    <dbReference type="NCBI Taxonomy" id="1983456"/>
    <lineage>
        <taxon>Bacteria</taxon>
        <taxon>Pseudomonadati</taxon>
        <taxon>Pseudomonadota</taxon>
        <taxon>Betaproteobacteria</taxon>
        <taxon>Burkholderiales</taxon>
        <taxon>Alcaligenaceae</taxon>
        <taxon>Bordetella</taxon>
    </lineage>
</organism>
<dbReference type="Gene3D" id="2.60.40.3310">
    <property type="match status" value="1"/>
</dbReference>
<comment type="subcellular location">
    <subcellularLocation>
        <location evidence="1">Fimbrium</location>
    </subcellularLocation>
</comment>
<keyword evidence="4" id="KW-0732">Signal</keyword>